<dbReference type="SMART" id="SM00133">
    <property type="entry name" value="S_TK_X"/>
    <property type="match status" value="1"/>
</dbReference>
<sequence length="370" mass="42557">MTCAPGPAFANLFKLVSVLGQGGFGKVFLVKKTCGCDTGKLYAMKVQKKCTDPEQQRALLQERHVMGQISHPFIVSLHYGESCASSSGLMHLILAFQTPAKLYMVMEFVRGGDMWSAMNRRGRFTEREVRFYAAELTLALEELHSRGYVYRDIKPDNLLLGIDGHIRLADFGLVHKLCSSSDRAFDEAGTLPYIAPEVFGDGGYSFSVDWWSMGALLFEMLTGSVPFESEDEQELVRTIRWGRLIFPPHLLRATRYFLWALLTRNPMERLGSQGAWQIKEHQWFAGLDWEQLRRKAVVPPYVPERSADPTASFDAEFTGQVPRDSFVNPPPGMDQKNFTGFEFPSRRRKRRQPEQEHRQWQQRRRRMYIM</sequence>
<dbReference type="Pfam" id="PF00069">
    <property type="entry name" value="Pkinase"/>
    <property type="match status" value="1"/>
</dbReference>
<accession>A0A4U5LUQ1</accession>
<keyword evidence="3" id="KW-0808">Transferase</keyword>
<reference evidence="12 13" key="2">
    <citation type="journal article" date="2019" name="G3 (Bethesda)">
        <title>Hybrid Assembly of the Genome of the Entomopathogenic Nematode Steinernema carpocapsae Identifies the X-Chromosome.</title>
        <authorList>
            <person name="Serra L."/>
            <person name="Macchietto M."/>
            <person name="Macias-Munoz A."/>
            <person name="McGill C.J."/>
            <person name="Rodriguez I.M."/>
            <person name="Rodriguez B."/>
            <person name="Murad R."/>
            <person name="Mortazavi A."/>
        </authorList>
    </citation>
    <scope>NUCLEOTIDE SEQUENCE [LARGE SCALE GENOMIC DNA]</scope>
    <source>
        <strain evidence="12 13">ALL</strain>
    </source>
</reference>
<evidence type="ECO:0000256" key="5">
    <source>
        <dbReference type="ARBA" id="ARBA00022777"/>
    </source>
</evidence>
<comment type="similarity">
    <text evidence="8">Belongs to the protein kinase superfamily.</text>
</comment>
<keyword evidence="6 7" id="KW-0067">ATP-binding</keyword>
<dbReference type="SUPFAM" id="SSF56112">
    <property type="entry name" value="Protein kinase-like (PK-like)"/>
    <property type="match status" value="1"/>
</dbReference>
<feature type="domain" description="Protein kinase" evidence="10">
    <location>
        <begin position="13"/>
        <end position="284"/>
    </location>
</feature>
<reference evidence="12 13" key="1">
    <citation type="journal article" date="2015" name="Genome Biol.">
        <title>Comparative genomics of Steinernema reveals deeply conserved gene regulatory networks.</title>
        <authorList>
            <person name="Dillman A.R."/>
            <person name="Macchietto M."/>
            <person name="Porter C.F."/>
            <person name="Rogers A."/>
            <person name="Williams B."/>
            <person name="Antoshechkin I."/>
            <person name="Lee M.M."/>
            <person name="Goodwin Z."/>
            <person name="Lu X."/>
            <person name="Lewis E.E."/>
            <person name="Goodrich-Blair H."/>
            <person name="Stock S.P."/>
            <person name="Adams B.J."/>
            <person name="Sternberg P.W."/>
            <person name="Mortazavi A."/>
        </authorList>
    </citation>
    <scope>NUCLEOTIDE SEQUENCE [LARGE SCALE GENOMIC DNA]</scope>
    <source>
        <strain evidence="12 13">ALL</strain>
    </source>
</reference>
<dbReference type="InterPro" id="IPR000719">
    <property type="entry name" value="Prot_kinase_dom"/>
</dbReference>
<dbReference type="PROSITE" id="PS51285">
    <property type="entry name" value="AGC_KINASE_CTER"/>
    <property type="match status" value="1"/>
</dbReference>
<dbReference type="PROSITE" id="PS00108">
    <property type="entry name" value="PROTEIN_KINASE_ST"/>
    <property type="match status" value="1"/>
</dbReference>
<protein>
    <recommendedName>
        <fullName evidence="14">Protein kinase domain-containing protein</fullName>
    </recommendedName>
</protein>
<name>A0A4U5LUQ1_STECR</name>
<organism evidence="12 13">
    <name type="scientific">Steinernema carpocapsae</name>
    <name type="common">Entomopathogenic nematode</name>
    <dbReference type="NCBI Taxonomy" id="34508"/>
    <lineage>
        <taxon>Eukaryota</taxon>
        <taxon>Metazoa</taxon>
        <taxon>Ecdysozoa</taxon>
        <taxon>Nematoda</taxon>
        <taxon>Chromadorea</taxon>
        <taxon>Rhabditida</taxon>
        <taxon>Tylenchina</taxon>
        <taxon>Panagrolaimomorpha</taxon>
        <taxon>Strongyloidoidea</taxon>
        <taxon>Steinernematidae</taxon>
        <taxon>Steinernema</taxon>
    </lineage>
</organism>
<evidence type="ECO:0000256" key="2">
    <source>
        <dbReference type="ARBA" id="ARBA00022553"/>
    </source>
</evidence>
<evidence type="ECO:0000256" key="8">
    <source>
        <dbReference type="RuleBase" id="RU000304"/>
    </source>
</evidence>
<proteinExistence type="inferred from homology"/>
<dbReference type="AlphaFoldDB" id="A0A4U5LUQ1"/>
<dbReference type="InterPro" id="IPR045270">
    <property type="entry name" value="STKc_AGC"/>
</dbReference>
<dbReference type="InterPro" id="IPR008271">
    <property type="entry name" value="Ser/Thr_kinase_AS"/>
</dbReference>
<feature type="domain" description="AGC-kinase C-terminal" evidence="11">
    <location>
        <begin position="285"/>
        <end position="353"/>
    </location>
</feature>
<evidence type="ECO:0000313" key="12">
    <source>
        <dbReference type="EMBL" id="TKR59846.1"/>
    </source>
</evidence>
<dbReference type="EMBL" id="AZBU02000012">
    <property type="protein sequence ID" value="TKR59846.1"/>
    <property type="molecule type" value="Genomic_DNA"/>
</dbReference>
<dbReference type="OrthoDB" id="63267at2759"/>
<dbReference type="PROSITE" id="PS50011">
    <property type="entry name" value="PROTEIN_KINASE_DOM"/>
    <property type="match status" value="1"/>
</dbReference>
<evidence type="ECO:0000256" key="4">
    <source>
        <dbReference type="ARBA" id="ARBA00022741"/>
    </source>
</evidence>
<keyword evidence="1 8" id="KW-0723">Serine/threonine-protein kinase</keyword>
<gene>
    <name evidence="12" type="ORF">L596_029459</name>
</gene>
<feature type="binding site" evidence="7">
    <location>
        <position position="45"/>
    </location>
    <ligand>
        <name>ATP</name>
        <dbReference type="ChEBI" id="CHEBI:30616"/>
    </ligand>
</feature>
<evidence type="ECO:0000313" key="13">
    <source>
        <dbReference type="Proteomes" id="UP000298663"/>
    </source>
</evidence>
<keyword evidence="4 7" id="KW-0547">Nucleotide-binding</keyword>
<dbReference type="SMART" id="SM00220">
    <property type="entry name" value="S_TKc"/>
    <property type="match status" value="1"/>
</dbReference>
<evidence type="ECO:0000256" key="9">
    <source>
        <dbReference type="SAM" id="MobiDB-lite"/>
    </source>
</evidence>
<dbReference type="PANTHER" id="PTHR24351">
    <property type="entry name" value="RIBOSOMAL PROTEIN S6 KINASE"/>
    <property type="match status" value="1"/>
</dbReference>
<evidence type="ECO:0000256" key="6">
    <source>
        <dbReference type="ARBA" id="ARBA00022840"/>
    </source>
</evidence>
<keyword evidence="13" id="KW-1185">Reference proteome</keyword>
<evidence type="ECO:0000259" key="10">
    <source>
        <dbReference type="PROSITE" id="PS50011"/>
    </source>
</evidence>
<evidence type="ECO:0000256" key="3">
    <source>
        <dbReference type="ARBA" id="ARBA00022679"/>
    </source>
</evidence>
<feature type="compositionally biased region" description="Basic residues" evidence="9">
    <location>
        <begin position="360"/>
        <end position="370"/>
    </location>
</feature>
<dbReference type="Gene3D" id="1.10.510.10">
    <property type="entry name" value="Transferase(Phosphotransferase) domain 1"/>
    <property type="match status" value="1"/>
</dbReference>
<dbReference type="FunFam" id="1.10.510.10:FF:000210">
    <property type="entry name" value="Non-specific serine/threonine protein kinase"/>
    <property type="match status" value="1"/>
</dbReference>
<dbReference type="Gene3D" id="3.30.200.20">
    <property type="entry name" value="Phosphorylase Kinase, domain 1"/>
    <property type="match status" value="1"/>
</dbReference>
<dbReference type="Proteomes" id="UP000298663">
    <property type="component" value="Unassembled WGS sequence"/>
</dbReference>
<dbReference type="PROSITE" id="PS00107">
    <property type="entry name" value="PROTEIN_KINASE_ATP"/>
    <property type="match status" value="1"/>
</dbReference>
<evidence type="ECO:0000256" key="1">
    <source>
        <dbReference type="ARBA" id="ARBA00022527"/>
    </source>
</evidence>
<evidence type="ECO:0000256" key="7">
    <source>
        <dbReference type="PROSITE-ProRule" id="PRU10141"/>
    </source>
</evidence>
<keyword evidence="2" id="KW-0597">Phosphoprotein</keyword>
<evidence type="ECO:0000259" key="11">
    <source>
        <dbReference type="PROSITE" id="PS51285"/>
    </source>
</evidence>
<dbReference type="CDD" id="cd05123">
    <property type="entry name" value="STKc_AGC"/>
    <property type="match status" value="1"/>
</dbReference>
<dbReference type="InterPro" id="IPR011009">
    <property type="entry name" value="Kinase-like_dom_sf"/>
</dbReference>
<dbReference type="GO" id="GO:0004674">
    <property type="term" value="F:protein serine/threonine kinase activity"/>
    <property type="evidence" value="ECO:0007669"/>
    <property type="project" value="UniProtKB-KW"/>
</dbReference>
<dbReference type="STRING" id="34508.A0A4U5LUQ1"/>
<comment type="caution">
    <text evidence="12">The sequence shown here is derived from an EMBL/GenBank/DDBJ whole genome shotgun (WGS) entry which is preliminary data.</text>
</comment>
<dbReference type="InterPro" id="IPR000961">
    <property type="entry name" value="AGC-kinase_C"/>
</dbReference>
<keyword evidence="5" id="KW-0418">Kinase</keyword>
<dbReference type="GO" id="GO:0005524">
    <property type="term" value="F:ATP binding"/>
    <property type="evidence" value="ECO:0007669"/>
    <property type="project" value="UniProtKB-UniRule"/>
</dbReference>
<dbReference type="InterPro" id="IPR017441">
    <property type="entry name" value="Protein_kinase_ATP_BS"/>
</dbReference>
<feature type="region of interest" description="Disordered" evidence="9">
    <location>
        <begin position="320"/>
        <end position="370"/>
    </location>
</feature>
<evidence type="ECO:0008006" key="14">
    <source>
        <dbReference type="Google" id="ProtNLM"/>
    </source>
</evidence>